<protein>
    <submittedName>
        <fullName evidence="2">Acetyl-CoA:oxalate CoA-transferase</fullName>
        <ecNumber evidence="2">2.8.3.19</ecNumber>
    </submittedName>
</protein>
<accession>A0A645A384</accession>
<dbReference type="InterPro" id="IPR003673">
    <property type="entry name" value="CoA-Trfase_fam_III"/>
</dbReference>
<dbReference type="EC" id="2.8.3.19" evidence="2"/>
<reference evidence="2" key="1">
    <citation type="submission" date="2019-08" db="EMBL/GenBank/DDBJ databases">
        <authorList>
            <person name="Kucharzyk K."/>
            <person name="Murdoch R.W."/>
            <person name="Higgins S."/>
            <person name="Loffler F."/>
        </authorList>
    </citation>
    <scope>NUCLEOTIDE SEQUENCE</scope>
</reference>
<dbReference type="GO" id="GO:0008410">
    <property type="term" value="F:CoA-transferase activity"/>
    <property type="evidence" value="ECO:0007669"/>
    <property type="project" value="TreeGrafter"/>
</dbReference>
<dbReference type="EMBL" id="VSSQ01011761">
    <property type="protein sequence ID" value="MPM47649.1"/>
    <property type="molecule type" value="Genomic_DNA"/>
</dbReference>
<dbReference type="Gene3D" id="3.40.50.10540">
    <property type="entry name" value="Crotonobetainyl-coa:carnitine coa-transferase, domain 1"/>
    <property type="match status" value="2"/>
</dbReference>
<evidence type="ECO:0000256" key="1">
    <source>
        <dbReference type="ARBA" id="ARBA00022679"/>
    </source>
</evidence>
<dbReference type="Pfam" id="PF02515">
    <property type="entry name" value="CoA_transf_3"/>
    <property type="match status" value="1"/>
</dbReference>
<evidence type="ECO:0000313" key="2">
    <source>
        <dbReference type="EMBL" id="MPM47649.1"/>
    </source>
</evidence>
<organism evidence="2">
    <name type="scientific">bioreactor metagenome</name>
    <dbReference type="NCBI Taxonomy" id="1076179"/>
    <lineage>
        <taxon>unclassified sequences</taxon>
        <taxon>metagenomes</taxon>
        <taxon>ecological metagenomes</taxon>
    </lineage>
</organism>
<comment type="caution">
    <text evidence="2">The sequence shown here is derived from an EMBL/GenBank/DDBJ whole genome shotgun (WGS) entry which is preliminary data.</text>
</comment>
<sequence>MKTADVVLENFRPGVMDRLGLGYEALKAIKSDIIYCAISGFGKDGPLAGAPAYDQIIQGLSGLMSITGDSETAPLRVGYPLCDTLGGMTAAFAICAALVRRGQSGEGAFVDVSMLDSTLVSMGWIVSNLLIAGQQPTPMGNENFTAAPSGMFSTGDGPINIAANKQQQFEMLCDLIGAPELKTDPRFAERETRKRNRFALKGLIEQQLATADAATWEKKFNEAGIPAGQVLNMSQALSQPQVQHRNLFAKVPFGHANRTELQLARSGFQVDGHATGPATAPPLRGQHSEEILGELTAAADA</sequence>
<dbReference type="AlphaFoldDB" id="A0A645A384"/>
<dbReference type="InterPro" id="IPR023606">
    <property type="entry name" value="CoA-Trfase_III_dom_1_sf"/>
</dbReference>
<dbReference type="PANTHER" id="PTHR48207:SF3">
    <property type="entry name" value="SUCCINATE--HYDROXYMETHYLGLUTARATE COA-TRANSFERASE"/>
    <property type="match status" value="1"/>
</dbReference>
<dbReference type="PANTHER" id="PTHR48207">
    <property type="entry name" value="SUCCINATE--HYDROXYMETHYLGLUTARATE COA-TRANSFERASE"/>
    <property type="match status" value="1"/>
</dbReference>
<dbReference type="InterPro" id="IPR050483">
    <property type="entry name" value="CoA-transferase_III_domain"/>
</dbReference>
<gene>
    <name evidence="2" type="primary">uctC_13</name>
    <name evidence="2" type="ORF">SDC9_94360</name>
</gene>
<keyword evidence="1 2" id="KW-0808">Transferase</keyword>
<name>A0A645A384_9ZZZZ</name>
<proteinExistence type="predicted"/>
<dbReference type="SUPFAM" id="SSF89796">
    <property type="entry name" value="CoA-transferase family III (CaiB/BaiF)"/>
    <property type="match status" value="1"/>
</dbReference>